<dbReference type="InterPro" id="IPR030458">
    <property type="entry name" value="Glyco_hydro_31_AS"/>
</dbReference>
<gene>
    <name evidence="10" type="ORF">A3Q56_06820</name>
</gene>
<dbReference type="Pfam" id="PF00088">
    <property type="entry name" value="Trefoil"/>
    <property type="match status" value="1"/>
</dbReference>
<dbReference type="GO" id="GO:0016020">
    <property type="term" value="C:membrane"/>
    <property type="evidence" value="ECO:0007669"/>
    <property type="project" value="UniProtKB-SubCell"/>
</dbReference>
<organism evidence="10 11">
    <name type="scientific">Intoshia linei</name>
    <dbReference type="NCBI Taxonomy" id="1819745"/>
    <lineage>
        <taxon>Eukaryota</taxon>
        <taxon>Metazoa</taxon>
        <taxon>Spiralia</taxon>
        <taxon>Lophotrochozoa</taxon>
        <taxon>Mesozoa</taxon>
        <taxon>Orthonectida</taxon>
        <taxon>Rhopaluridae</taxon>
        <taxon>Intoshia</taxon>
    </lineage>
</organism>
<dbReference type="InterPro" id="IPR017853">
    <property type="entry name" value="GH"/>
</dbReference>
<sequence>MKFILILGIFYVGYIESITNKKCDMDVNLRIDCHPGWFANDKECKSRKCCWNVVQNNYPGCFFPDDTHFYHISEINAFNMKNTFYIYHAKLNDGLSNHANINQITLNISVVNENILRWQIKDRWNKRWEIDIFNDNLNKLYEKGKTFNDFNGEIDLNANLIKLNVTKWDMNIFNSFEPLIYADQFIQFSIKINYNDWRMYGLGENYNLLQLNQKNKFIRRNLWNHDDVPMANNNLYGSHPFIIIAVKNRFFGYFLQNSNEIEIDISSNLITFRILGGIVDVFIFSPSASLTDVLHQYFSIIGKPMIPPIWSLNYHLSRYGYGNDYAFTKVIERNDQKGIKIKTYWLDIDYMNQKRDFTLSEKFKRLPMIIKKLHMMKKKIVIILDPGIYVDENYFPYVKGLEYQIFIKNSTNDNIIGKVWPGNVVYPDFTHTNVTKWWRSMINTFQTVVPFDGLWIDMNELANFVDGSIYGCTINRYDNPQYIPHIMGHKLNYRTICMSSKYYKGIEYNIHNLYAYYEAKTTFKVMTEQSKLKPFILTRSSFSGIGKYSALWSGDNQSKWDDLRRSIP</sequence>
<dbReference type="EMBL" id="LWCA01001272">
    <property type="protein sequence ID" value="OAF65477.1"/>
    <property type="molecule type" value="Genomic_DNA"/>
</dbReference>
<dbReference type="GO" id="GO:0030246">
    <property type="term" value="F:carbohydrate binding"/>
    <property type="evidence" value="ECO:0007669"/>
    <property type="project" value="InterPro"/>
</dbReference>
<evidence type="ECO:0000259" key="9">
    <source>
        <dbReference type="PROSITE" id="PS51448"/>
    </source>
</evidence>
<comment type="similarity">
    <text evidence="2 7">Belongs to the glycosyl hydrolase 31 family.</text>
</comment>
<dbReference type="Proteomes" id="UP000078046">
    <property type="component" value="Unassembled WGS sequence"/>
</dbReference>
<evidence type="ECO:0000256" key="5">
    <source>
        <dbReference type="ARBA" id="ARBA00023180"/>
    </source>
</evidence>
<evidence type="ECO:0000256" key="7">
    <source>
        <dbReference type="RuleBase" id="RU361185"/>
    </source>
</evidence>
<keyword evidence="7" id="KW-0326">Glycosidase</keyword>
<dbReference type="InterPro" id="IPR044913">
    <property type="entry name" value="P_trefoil_dom_sf"/>
</dbReference>
<dbReference type="GO" id="GO:0005975">
    <property type="term" value="P:carbohydrate metabolic process"/>
    <property type="evidence" value="ECO:0007669"/>
    <property type="project" value="InterPro"/>
</dbReference>
<feature type="non-terminal residue" evidence="10">
    <location>
        <position position="568"/>
    </location>
</feature>
<dbReference type="Gene3D" id="3.20.20.80">
    <property type="entry name" value="Glycosidases"/>
    <property type="match status" value="1"/>
</dbReference>
<dbReference type="PROSITE" id="PS00129">
    <property type="entry name" value="GLYCOSYL_HYDROL_F31_1"/>
    <property type="match status" value="1"/>
</dbReference>
<dbReference type="CDD" id="cd14752">
    <property type="entry name" value="GH31_N"/>
    <property type="match status" value="1"/>
</dbReference>
<dbReference type="SUPFAM" id="SSF51445">
    <property type="entry name" value="(Trans)glycosidases"/>
    <property type="match status" value="1"/>
</dbReference>
<dbReference type="Gene3D" id="2.60.40.1760">
    <property type="entry name" value="glycosyl hydrolase (family 31)"/>
    <property type="match status" value="1"/>
</dbReference>
<dbReference type="CDD" id="cd00111">
    <property type="entry name" value="Trefoil"/>
    <property type="match status" value="1"/>
</dbReference>
<feature type="domain" description="P-type" evidence="9">
    <location>
        <begin position="21"/>
        <end position="65"/>
    </location>
</feature>
<dbReference type="InterPro" id="IPR011013">
    <property type="entry name" value="Gal_mutarotase_sf_dom"/>
</dbReference>
<name>A0A177ATX9_9BILA</name>
<dbReference type="Pfam" id="PF01055">
    <property type="entry name" value="Glyco_hydro_31_2nd"/>
    <property type="match status" value="1"/>
</dbReference>
<dbReference type="PANTHER" id="PTHR22762:SF131">
    <property type="entry name" value="GLYCOSIDE HYDROLASE FAMILY 31 N-TERMINAL DOMAIN-CONTAINING PROTEIN"/>
    <property type="match status" value="1"/>
</dbReference>
<protein>
    <recommendedName>
        <fullName evidence="9">P-type domain-containing protein</fullName>
    </recommendedName>
</protein>
<evidence type="ECO:0000256" key="4">
    <source>
        <dbReference type="ARBA" id="ARBA00023157"/>
    </source>
</evidence>
<keyword evidence="11" id="KW-1185">Reference proteome</keyword>
<accession>A0A177ATX9</accession>
<dbReference type="Gene3D" id="4.10.110.10">
    <property type="entry name" value="Spasmolytic Protein, domain 1"/>
    <property type="match status" value="1"/>
</dbReference>
<evidence type="ECO:0000313" key="10">
    <source>
        <dbReference type="EMBL" id="OAF65477.1"/>
    </source>
</evidence>
<comment type="subcellular location">
    <subcellularLocation>
        <location evidence="1">Membrane</location>
    </subcellularLocation>
</comment>
<keyword evidence="8" id="KW-0732">Signal</keyword>
<dbReference type="AlphaFoldDB" id="A0A177ATX9"/>
<dbReference type="GO" id="GO:0004558">
    <property type="term" value="F:alpha-1,4-glucosidase activity"/>
    <property type="evidence" value="ECO:0007669"/>
    <property type="project" value="TreeGrafter"/>
</dbReference>
<evidence type="ECO:0000256" key="1">
    <source>
        <dbReference type="ARBA" id="ARBA00004370"/>
    </source>
</evidence>
<reference evidence="10 11" key="1">
    <citation type="submission" date="2016-04" db="EMBL/GenBank/DDBJ databases">
        <title>The genome of Intoshia linei affirms orthonectids as highly simplified spiralians.</title>
        <authorList>
            <person name="Mikhailov K.V."/>
            <person name="Slusarev G.S."/>
            <person name="Nikitin M.A."/>
            <person name="Logacheva M.D."/>
            <person name="Penin A."/>
            <person name="Aleoshin V."/>
            <person name="Panchin Y.V."/>
        </authorList>
    </citation>
    <scope>NUCLEOTIDE SEQUENCE [LARGE SCALE GENOMIC DNA]</scope>
    <source>
        <strain evidence="10">Intl2013</strain>
        <tissue evidence="10">Whole animal</tissue>
    </source>
</reference>
<evidence type="ECO:0000256" key="2">
    <source>
        <dbReference type="ARBA" id="ARBA00007806"/>
    </source>
</evidence>
<dbReference type="SMART" id="SM00018">
    <property type="entry name" value="PD"/>
    <property type="match status" value="1"/>
</dbReference>
<feature type="chain" id="PRO_5008056703" description="P-type domain-containing protein" evidence="8">
    <location>
        <begin position="18"/>
        <end position="568"/>
    </location>
</feature>
<evidence type="ECO:0000256" key="6">
    <source>
        <dbReference type="PROSITE-ProRule" id="PRU00779"/>
    </source>
</evidence>
<dbReference type="PANTHER" id="PTHR22762">
    <property type="entry name" value="ALPHA-GLUCOSIDASE"/>
    <property type="match status" value="1"/>
</dbReference>
<evidence type="ECO:0000313" key="11">
    <source>
        <dbReference type="Proteomes" id="UP000078046"/>
    </source>
</evidence>
<dbReference type="InterPro" id="IPR000519">
    <property type="entry name" value="P_trefoil_dom"/>
</dbReference>
<keyword evidence="4 6" id="KW-1015">Disulfide bond</keyword>
<dbReference type="PROSITE" id="PS51448">
    <property type="entry name" value="P_TREFOIL_2"/>
    <property type="match status" value="1"/>
</dbReference>
<keyword evidence="5" id="KW-0325">Glycoprotein</keyword>
<evidence type="ECO:0000256" key="3">
    <source>
        <dbReference type="ARBA" id="ARBA00023136"/>
    </source>
</evidence>
<evidence type="ECO:0000256" key="8">
    <source>
        <dbReference type="SAM" id="SignalP"/>
    </source>
</evidence>
<dbReference type="InterPro" id="IPR000322">
    <property type="entry name" value="Glyco_hydro_31_TIM"/>
</dbReference>
<dbReference type="OrthoDB" id="5839090at2759"/>
<dbReference type="SUPFAM" id="SSF57492">
    <property type="entry name" value="Trefoil"/>
    <property type="match status" value="1"/>
</dbReference>
<keyword evidence="7" id="KW-0378">Hydrolase</keyword>
<feature type="signal peptide" evidence="8">
    <location>
        <begin position="1"/>
        <end position="17"/>
    </location>
</feature>
<feature type="disulfide bond" evidence="6">
    <location>
        <begin position="44"/>
        <end position="61"/>
    </location>
</feature>
<dbReference type="InterPro" id="IPR025887">
    <property type="entry name" value="Glyco_hydro_31_N_dom"/>
</dbReference>
<keyword evidence="3" id="KW-0472">Membrane</keyword>
<comment type="caution">
    <text evidence="6">Lacks conserved residue(s) required for the propagation of feature annotation.</text>
</comment>
<dbReference type="Pfam" id="PF13802">
    <property type="entry name" value="Gal_mutarotas_2"/>
    <property type="match status" value="1"/>
</dbReference>
<comment type="caution">
    <text evidence="10">The sequence shown here is derived from an EMBL/GenBank/DDBJ whole genome shotgun (WGS) entry which is preliminary data.</text>
</comment>
<proteinExistence type="inferred from homology"/>
<dbReference type="SUPFAM" id="SSF74650">
    <property type="entry name" value="Galactose mutarotase-like"/>
    <property type="match status" value="1"/>
</dbReference>